<evidence type="ECO:0000313" key="4">
    <source>
        <dbReference type="Proteomes" id="UP001172708"/>
    </source>
</evidence>
<dbReference type="InterPro" id="IPR016181">
    <property type="entry name" value="Acyl_CoA_acyltransferase"/>
</dbReference>
<dbReference type="Gene3D" id="3.40.630.30">
    <property type="match status" value="1"/>
</dbReference>
<accession>A0ABT8GDR5</accession>
<dbReference type="PANTHER" id="PTHR43441:SF3">
    <property type="entry name" value="ACETYLTRANSFERASE"/>
    <property type="match status" value="1"/>
</dbReference>
<dbReference type="SUPFAM" id="SSF55729">
    <property type="entry name" value="Acyl-CoA N-acyltransferases (Nat)"/>
    <property type="match status" value="1"/>
</dbReference>
<gene>
    <name evidence="3" type="ORF">QQX02_01325</name>
</gene>
<dbReference type="RefSeq" id="WP_301140732.1">
    <property type="nucleotide sequence ID" value="NZ_JAUHQA010000001.1"/>
</dbReference>
<proteinExistence type="predicted"/>
<keyword evidence="4" id="KW-1185">Reference proteome</keyword>
<evidence type="ECO:0000256" key="1">
    <source>
        <dbReference type="SAM" id="MobiDB-lite"/>
    </source>
</evidence>
<evidence type="ECO:0000313" key="3">
    <source>
        <dbReference type="EMBL" id="MDN4479565.1"/>
    </source>
</evidence>
<feature type="region of interest" description="Disordered" evidence="1">
    <location>
        <begin position="187"/>
        <end position="207"/>
    </location>
</feature>
<dbReference type="InterPro" id="IPR000182">
    <property type="entry name" value="GNAT_dom"/>
</dbReference>
<dbReference type="Proteomes" id="UP001172708">
    <property type="component" value="Unassembled WGS sequence"/>
</dbReference>
<dbReference type="InterPro" id="IPR051908">
    <property type="entry name" value="Ribosomal_N-acetyltransferase"/>
</dbReference>
<evidence type="ECO:0000259" key="2">
    <source>
        <dbReference type="PROSITE" id="PS51186"/>
    </source>
</evidence>
<dbReference type="Pfam" id="PF13302">
    <property type="entry name" value="Acetyltransf_3"/>
    <property type="match status" value="1"/>
</dbReference>
<comment type="caution">
    <text evidence="3">The sequence shown here is derived from an EMBL/GenBank/DDBJ whole genome shotgun (WGS) entry which is preliminary data.</text>
</comment>
<organism evidence="3 4">
    <name type="scientific">Demequina muriae</name>
    <dbReference type="NCBI Taxonomy" id="3051664"/>
    <lineage>
        <taxon>Bacteria</taxon>
        <taxon>Bacillati</taxon>
        <taxon>Actinomycetota</taxon>
        <taxon>Actinomycetes</taxon>
        <taxon>Micrococcales</taxon>
        <taxon>Demequinaceae</taxon>
        <taxon>Demequina</taxon>
    </lineage>
</organism>
<dbReference type="PANTHER" id="PTHR43441">
    <property type="entry name" value="RIBOSOMAL-PROTEIN-SERINE ACETYLTRANSFERASE"/>
    <property type="match status" value="1"/>
</dbReference>
<sequence>MAHPVPRRIDTERLTLRCYEPTDLAAMSDVITAERDRLAVFMPWARAEPITARARAELVATFVREFETRENFTFGMFDRETGEYVGGTGMHTRLGPDAFEIGYWIRADREGQGLVSEAVAAQARVALETLEADWVEIRCDPANARSRRVPESLGFTLVDTRVDECGADQHRELVEIWQLRREDLPGSPVAATATPTLEPLEREPGLA</sequence>
<protein>
    <submittedName>
        <fullName evidence="3">GNAT family N-acetyltransferase</fullName>
    </submittedName>
</protein>
<dbReference type="EMBL" id="JAUHQA010000001">
    <property type="protein sequence ID" value="MDN4479565.1"/>
    <property type="molecule type" value="Genomic_DNA"/>
</dbReference>
<feature type="domain" description="N-acetyltransferase" evidence="2">
    <location>
        <begin position="14"/>
        <end position="180"/>
    </location>
</feature>
<reference evidence="3" key="1">
    <citation type="submission" date="2023-06" db="EMBL/GenBank/DDBJ databases">
        <title>Egi l300058.</title>
        <authorList>
            <person name="Gao L."/>
            <person name="Fang B.-Z."/>
            <person name="Li W.-J."/>
        </authorList>
    </citation>
    <scope>NUCLEOTIDE SEQUENCE</scope>
    <source>
        <strain evidence="3">EGI L300058</strain>
    </source>
</reference>
<name>A0ABT8GDR5_9MICO</name>
<dbReference type="PROSITE" id="PS51186">
    <property type="entry name" value="GNAT"/>
    <property type="match status" value="1"/>
</dbReference>